<gene>
    <name evidence="1" type="ORF">ENP88_02900</name>
</gene>
<dbReference type="Pfam" id="PF04467">
    <property type="entry name" value="DUF483"/>
    <property type="match status" value="1"/>
</dbReference>
<organism evidence="1">
    <name type="scientific">Archaeoglobus fulgidus</name>
    <dbReference type="NCBI Taxonomy" id="2234"/>
    <lineage>
        <taxon>Archaea</taxon>
        <taxon>Methanobacteriati</taxon>
        <taxon>Methanobacteriota</taxon>
        <taxon>Archaeoglobi</taxon>
        <taxon>Archaeoglobales</taxon>
        <taxon>Archaeoglobaceae</taxon>
        <taxon>Archaeoglobus</taxon>
    </lineage>
</organism>
<accession>A0A7J2THS8</accession>
<sequence length="304" mass="35266">MLTGAQDQLLTLQQRNTFRNSRRSVLKAEFRHFLSNPIFFIEASRILSGISKIVSIRPFPKIGFEFDFCRANGLKIVVLETRISRILSNAKFSESRILILTRDERFAKRLISLEKKILNGKLDFEKGRRKLIMLEGKLFGYPDCCSKAYAKSKTSLPLETKLIIDAIERGIFSQLILGLRKSQILSFPQFFTLNFYPCEADCKRAERVGLKIKRSLGEFGFVFSLRTMLNALYLLRIAYKSAHHSGILSKVAREFLKTLKKEELEMIEAVAEVDYEEFSNNFIRSLMKRYYDRSGREHNSDWDG</sequence>
<dbReference type="InterPro" id="IPR007556">
    <property type="entry name" value="DUF483"/>
</dbReference>
<proteinExistence type="predicted"/>
<dbReference type="EMBL" id="DSLA01000046">
    <property type="protein sequence ID" value="HEH35105.1"/>
    <property type="molecule type" value="Genomic_DNA"/>
</dbReference>
<comment type="caution">
    <text evidence="1">The sequence shown here is derived from an EMBL/GenBank/DDBJ whole genome shotgun (WGS) entry which is preliminary data.</text>
</comment>
<evidence type="ECO:0000313" key="1">
    <source>
        <dbReference type="EMBL" id="HEH35105.1"/>
    </source>
</evidence>
<name>A0A7J2THS8_ARCFL</name>
<reference evidence="1" key="1">
    <citation type="journal article" date="2020" name="mSystems">
        <title>Genome- and Community-Level Interaction Insights into Carbon Utilization and Element Cycling Functions of Hydrothermarchaeota in Hydrothermal Sediment.</title>
        <authorList>
            <person name="Zhou Z."/>
            <person name="Liu Y."/>
            <person name="Xu W."/>
            <person name="Pan J."/>
            <person name="Luo Z.H."/>
            <person name="Li M."/>
        </authorList>
    </citation>
    <scope>NUCLEOTIDE SEQUENCE [LARGE SCALE GENOMIC DNA]</scope>
    <source>
        <strain evidence="1">SpSt-26</strain>
    </source>
</reference>
<dbReference type="AlphaFoldDB" id="A0A7J2THS8"/>
<protein>
    <submittedName>
        <fullName evidence="1">DUF483 domain-containing protein</fullName>
    </submittedName>
</protein>